<feature type="active site" description="Proton donor" evidence="7">
    <location>
        <position position="194"/>
    </location>
</feature>
<sequence>MTLSAMALAIVAAIPSPARADNPIVQTSYTADPAPMVHEGRLYLYTSHDEDVSVNNFYTMNDWMLYSTTDMVNWTDHGSVASYRTFSWGTGDAWAPQGIARNGKYYLYVPLNNATGARIGVGVSDNVAGPFMDPLGKELAATGSGNIDPTVFIDDDGQAYMYWGNGTLRYVRLNSDMISTSGSITNVPLNGFTEGPWLYKRGSLYYLVYAAIAGTEKISYATSNSPTGPWTIRGDIMDAGRTYTNHAGIVDYKGHSYFFYHNSALPGGGDFKRSVCVEEFTYGADGSIPKLTMTKEGPSAIATLDPFKQVEAETIAFSSGLKTEVCTDTGGGMNVTSISNGDYIKVKNVDFLDGVTSFEARVSSAASDAKIELRLDRQDGTLLGTCDVSGASSWTTKTCEVSGGSGKHDLFLKFVGGNGDLFKFNWWRFTGPTMPDDGGDGGGGGGGGGGVTEPGTGGAGGSAQGTGGSGGSAGAGGTTSGSGGSAPGGAGGTTGTAGSGSGGSDGSTGGDDAAGADSGDSCACRTGASTGGGGRAAALWLVASALVLRRRRR</sequence>
<dbReference type="InterPro" id="IPR023296">
    <property type="entry name" value="Glyco_hydro_beta-prop_sf"/>
</dbReference>
<dbReference type="Gene3D" id="2.60.120.260">
    <property type="entry name" value="Galactose-binding domain-like"/>
    <property type="match status" value="1"/>
</dbReference>
<dbReference type="Pfam" id="PF04616">
    <property type="entry name" value="Glyco_hydro_43"/>
    <property type="match status" value="1"/>
</dbReference>
<dbReference type="EMBL" id="CP012670">
    <property type="protein sequence ID" value="AUX20151.1"/>
    <property type="molecule type" value="Genomic_DNA"/>
</dbReference>
<proteinExistence type="inferred from homology"/>
<evidence type="ECO:0000313" key="13">
    <source>
        <dbReference type="EMBL" id="AUX20151.1"/>
    </source>
</evidence>
<name>A0A4P2PUH4_SORCE</name>
<keyword evidence="2" id="KW-0624">Polysaccharide degradation</keyword>
<keyword evidence="3 11" id="KW-0732">Signal</keyword>
<accession>A0A4P2PUH4</accession>
<evidence type="ECO:0000256" key="7">
    <source>
        <dbReference type="PIRSR" id="PIRSR606710-1"/>
    </source>
</evidence>
<evidence type="ECO:0000256" key="2">
    <source>
        <dbReference type="ARBA" id="ARBA00022651"/>
    </source>
</evidence>
<evidence type="ECO:0000313" key="14">
    <source>
        <dbReference type="Proteomes" id="UP000295781"/>
    </source>
</evidence>
<feature type="signal peptide" evidence="11">
    <location>
        <begin position="1"/>
        <end position="20"/>
    </location>
</feature>
<keyword evidence="6 9" id="KW-0326">Glycosidase</keyword>
<evidence type="ECO:0000256" key="1">
    <source>
        <dbReference type="ARBA" id="ARBA00009865"/>
    </source>
</evidence>
<dbReference type="SMART" id="SM00606">
    <property type="entry name" value="CBD_IV"/>
    <property type="match status" value="1"/>
</dbReference>
<dbReference type="GO" id="GO:0030246">
    <property type="term" value="F:carbohydrate binding"/>
    <property type="evidence" value="ECO:0007669"/>
    <property type="project" value="InterPro"/>
</dbReference>
<organism evidence="13 14">
    <name type="scientific">Sorangium cellulosum</name>
    <name type="common">Polyangium cellulosum</name>
    <dbReference type="NCBI Taxonomy" id="56"/>
    <lineage>
        <taxon>Bacteria</taxon>
        <taxon>Pseudomonadati</taxon>
        <taxon>Myxococcota</taxon>
        <taxon>Polyangia</taxon>
        <taxon>Polyangiales</taxon>
        <taxon>Polyangiaceae</taxon>
        <taxon>Sorangium</taxon>
    </lineage>
</organism>
<feature type="site" description="Important for catalytic activity, responsible for pKa modulation of the active site Glu and correct orientation of both the proton donor and substrate" evidence="8">
    <location>
        <position position="148"/>
    </location>
</feature>
<evidence type="ECO:0000259" key="12">
    <source>
        <dbReference type="PROSITE" id="PS51175"/>
    </source>
</evidence>
<dbReference type="AlphaFoldDB" id="A0A4P2PUH4"/>
<evidence type="ECO:0000256" key="8">
    <source>
        <dbReference type="PIRSR" id="PIRSR606710-2"/>
    </source>
</evidence>
<dbReference type="InterPro" id="IPR008979">
    <property type="entry name" value="Galactose-bd-like_sf"/>
</dbReference>
<feature type="compositionally biased region" description="Low complexity" evidence="10">
    <location>
        <begin position="510"/>
        <end position="528"/>
    </location>
</feature>
<protein>
    <submittedName>
        <fullName evidence="13">Carbohydrate-binding protein</fullName>
    </submittedName>
</protein>
<dbReference type="PROSITE" id="PS51175">
    <property type="entry name" value="CBM6"/>
    <property type="match status" value="1"/>
</dbReference>
<evidence type="ECO:0000256" key="4">
    <source>
        <dbReference type="ARBA" id="ARBA00022801"/>
    </source>
</evidence>
<reference evidence="13 14" key="1">
    <citation type="submission" date="2015-09" db="EMBL/GenBank/DDBJ databases">
        <title>Sorangium comparison.</title>
        <authorList>
            <person name="Zaburannyi N."/>
            <person name="Bunk B."/>
            <person name="Overmann J."/>
            <person name="Mueller R."/>
        </authorList>
    </citation>
    <scope>NUCLEOTIDE SEQUENCE [LARGE SCALE GENOMIC DNA]</scope>
    <source>
        <strain evidence="13 14">So ceGT47</strain>
    </source>
</reference>
<dbReference type="RefSeq" id="WP_242515825.1">
    <property type="nucleotide sequence ID" value="NZ_CP012670.1"/>
</dbReference>
<dbReference type="Proteomes" id="UP000295781">
    <property type="component" value="Chromosome"/>
</dbReference>
<dbReference type="GO" id="GO:0004553">
    <property type="term" value="F:hydrolase activity, hydrolyzing O-glycosyl compounds"/>
    <property type="evidence" value="ECO:0007669"/>
    <property type="project" value="InterPro"/>
</dbReference>
<dbReference type="Gene3D" id="2.115.10.20">
    <property type="entry name" value="Glycosyl hydrolase domain, family 43"/>
    <property type="match status" value="1"/>
</dbReference>
<dbReference type="Pfam" id="PF03422">
    <property type="entry name" value="CBM_6"/>
    <property type="match status" value="1"/>
</dbReference>
<feature type="active site" description="Proton acceptor" evidence="7">
    <location>
        <position position="32"/>
    </location>
</feature>
<feature type="domain" description="CBM6" evidence="12">
    <location>
        <begin position="308"/>
        <end position="430"/>
    </location>
</feature>
<evidence type="ECO:0000256" key="10">
    <source>
        <dbReference type="SAM" id="MobiDB-lite"/>
    </source>
</evidence>
<keyword evidence="5" id="KW-0119">Carbohydrate metabolism</keyword>
<gene>
    <name evidence="13" type="ORF">SOCEGT47_006150</name>
</gene>
<dbReference type="InterPro" id="IPR006710">
    <property type="entry name" value="Glyco_hydro_43"/>
</dbReference>
<dbReference type="SUPFAM" id="SSF75005">
    <property type="entry name" value="Arabinanase/levansucrase/invertase"/>
    <property type="match status" value="1"/>
</dbReference>
<dbReference type="InterPro" id="IPR052176">
    <property type="entry name" value="Glycosyl_Hydrlase_43_Enz"/>
</dbReference>
<feature type="chain" id="PRO_5020406543" evidence="11">
    <location>
        <begin position="21"/>
        <end position="553"/>
    </location>
</feature>
<comment type="similarity">
    <text evidence="1 9">Belongs to the glycosyl hydrolase 43 family.</text>
</comment>
<dbReference type="GO" id="GO:0045493">
    <property type="term" value="P:xylan catabolic process"/>
    <property type="evidence" value="ECO:0007669"/>
    <property type="project" value="UniProtKB-KW"/>
</dbReference>
<dbReference type="CDD" id="cd04084">
    <property type="entry name" value="CBM6_xylanase-like"/>
    <property type="match status" value="1"/>
</dbReference>
<evidence type="ECO:0000256" key="11">
    <source>
        <dbReference type="SAM" id="SignalP"/>
    </source>
</evidence>
<keyword evidence="2" id="KW-0858">Xylan degradation</keyword>
<evidence type="ECO:0000256" key="9">
    <source>
        <dbReference type="RuleBase" id="RU361187"/>
    </source>
</evidence>
<dbReference type="SUPFAM" id="SSF49785">
    <property type="entry name" value="Galactose-binding domain-like"/>
    <property type="match status" value="1"/>
</dbReference>
<feature type="compositionally biased region" description="Gly residues" evidence="10">
    <location>
        <begin position="440"/>
        <end position="509"/>
    </location>
</feature>
<dbReference type="PANTHER" id="PTHR43772">
    <property type="entry name" value="ENDO-1,4-BETA-XYLANASE"/>
    <property type="match status" value="1"/>
</dbReference>
<evidence type="ECO:0000256" key="6">
    <source>
        <dbReference type="ARBA" id="ARBA00023295"/>
    </source>
</evidence>
<evidence type="ECO:0000256" key="5">
    <source>
        <dbReference type="ARBA" id="ARBA00023277"/>
    </source>
</evidence>
<dbReference type="PANTHER" id="PTHR43772:SF2">
    <property type="entry name" value="PUTATIVE (AFU_ORTHOLOGUE AFUA_2G04480)-RELATED"/>
    <property type="match status" value="1"/>
</dbReference>
<dbReference type="CDD" id="cd18618">
    <property type="entry name" value="GH43_Xsa43E-like"/>
    <property type="match status" value="1"/>
</dbReference>
<dbReference type="InterPro" id="IPR005084">
    <property type="entry name" value="CBM6"/>
</dbReference>
<evidence type="ECO:0000256" key="3">
    <source>
        <dbReference type="ARBA" id="ARBA00022729"/>
    </source>
</evidence>
<keyword evidence="4 9" id="KW-0378">Hydrolase</keyword>
<feature type="region of interest" description="Disordered" evidence="10">
    <location>
        <begin position="433"/>
        <end position="535"/>
    </location>
</feature>
<dbReference type="InterPro" id="IPR006584">
    <property type="entry name" value="Cellulose-bd_IV"/>
</dbReference>